<accession>A0A398BHS1</accession>
<protein>
    <submittedName>
        <fullName evidence="1">Uncharacterized protein</fullName>
    </submittedName>
</protein>
<reference evidence="1 2" key="1">
    <citation type="submission" date="2018-08" db="EMBL/GenBank/DDBJ databases">
        <title>Bacillus jemisoniae sp. nov., Bacillus chryseoplanitiae sp. nov., Bacillus resnikiae sp. nov., and Bacillus frankliniae sp. nov., isolated from Viking spacecraft and associated surfaces.</title>
        <authorList>
            <person name="Seuylemezian A."/>
            <person name="Vaishampayan P."/>
        </authorList>
    </citation>
    <scope>NUCLEOTIDE SEQUENCE [LARGE SCALE GENOMIC DNA]</scope>
    <source>
        <strain evidence="1 2">MA001</strain>
    </source>
</reference>
<gene>
    <name evidence="1" type="ORF">D1953_06545</name>
</gene>
<dbReference type="RefSeq" id="WP_119116368.1">
    <property type="nucleotide sequence ID" value="NZ_QWVS01000013.1"/>
</dbReference>
<dbReference type="EMBL" id="QWVS01000013">
    <property type="protein sequence ID" value="RID86973.1"/>
    <property type="molecule type" value="Genomic_DNA"/>
</dbReference>
<organism evidence="1 2">
    <name type="scientific">Peribacillus asahii</name>
    <dbReference type="NCBI Taxonomy" id="228899"/>
    <lineage>
        <taxon>Bacteria</taxon>
        <taxon>Bacillati</taxon>
        <taxon>Bacillota</taxon>
        <taxon>Bacilli</taxon>
        <taxon>Bacillales</taxon>
        <taxon>Bacillaceae</taxon>
        <taxon>Peribacillus</taxon>
    </lineage>
</organism>
<proteinExistence type="predicted"/>
<sequence>MNNLLSHLAQKAQTKINQAVGYVKDKVTTIMATNVVTVQQIADYITNHVETKQDTQELLGLKFSFHRLEKEDVHYYVEMKGSHILQLDIHIAGNRSISYRSYRDSSILQSPLELPEAFYLKNHIRHLLKHEKV</sequence>
<dbReference type="Proteomes" id="UP000266016">
    <property type="component" value="Unassembled WGS sequence"/>
</dbReference>
<evidence type="ECO:0000313" key="1">
    <source>
        <dbReference type="EMBL" id="RID86973.1"/>
    </source>
</evidence>
<dbReference type="AlphaFoldDB" id="A0A398BHS1"/>
<name>A0A398BHS1_9BACI</name>
<keyword evidence="2" id="KW-1185">Reference proteome</keyword>
<comment type="caution">
    <text evidence="1">The sequence shown here is derived from an EMBL/GenBank/DDBJ whole genome shotgun (WGS) entry which is preliminary data.</text>
</comment>
<evidence type="ECO:0000313" key="2">
    <source>
        <dbReference type="Proteomes" id="UP000266016"/>
    </source>
</evidence>